<protein>
    <submittedName>
        <fullName evidence="1">Uncharacterized protein</fullName>
    </submittedName>
</protein>
<dbReference type="EMBL" id="CAADFS010000079">
    <property type="protein sequence ID" value="VFK49503.1"/>
    <property type="molecule type" value="Genomic_DNA"/>
</dbReference>
<evidence type="ECO:0000313" key="1">
    <source>
        <dbReference type="EMBL" id="VFK49503.1"/>
    </source>
</evidence>
<organism evidence="1">
    <name type="scientific">Candidatus Kentrum sp. TC</name>
    <dbReference type="NCBI Taxonomy" id="2126339"/>
    <lineage>
        <taxon>Bacteria</taxon>
        <taxon>Pseudomonadati</taxon>
        <taxon>Pseudomonadota</taxon>
        <taxon>Gammaproteobacteria</taxon>
        <taxon>Candidatus Kentrum</taxon>
    </lineage>
</organism>
<dbReference type="AlphaFoldDB" id="A0A450Z6T9"/>
<gene>
    <name evidence="1" type="ORF">BECKTC1821D_GA0114238_107915</name>
</gene>
<proteinExistence type="predicted"/>
<sequence length="57" mass="5869">MNNYIPGIDSGDEGVIDSFETTTSACPQAASGNLRIGPLSISVSCCRMSMANPAIGF</sequence>
<accession>A0A450Z6T9</accession>
<name>A0A450Z6T9_9GAMM</name>
<reference evidence="1" key="1">
    <citation type="submission" date="2019-02" db="EMBL/GenBank/DDBJ databases">
        <authorList>
            <person name="Gruber-Vodicka R. H."/>
            <person name="Seah K. B. B."/>
        </authorList>
    </citation>
    <scope>NUCLEOTIDE SEQUENCE</scope>
    <source>
        <strain evidence="1">BECK_BZ123</strain>
    </source>
</reference>